<comment type="similarity">
    <text evidence="1 4">Belongs to the thiolase-like superfamily. Beta-ketoacyl-ACP synthases family.</text>
</comment>
<evidence type="ECO:0000259" key="5">
    <source>
        <dbReference type="PROSITE" id="PS52004"/>
    </source>
</evidence>
<feature type="domain" description="Ketosynthase family 3 (KS3)" evidence="5">
    <location>
        <begin position="17"/>
        <end position="452"/>
    </location>
</feature>
<dbReference type="GeneID" id="25565928"/>
<dbReference type="Proteomes" id="UP000054408">
    <property type="component" value="Unassembled WGS sequence"/>
</dbReference>
<dbReference type="PROSITE" id="PS52004">
    <property type="entry name" value="KS3_2"/>
    <property type="match status" value="1"/>
</dbReference>
<dbReference type="EC" id="2.3.1.41" evidence="2"/>
<dbReference type="Pfam" id="PF00109">
    <property type="entry name" value="ketoacyl-synt"/>
    <property type="match status" value="1"/>
</dbReference>
<evidence type="ECO:0000256" key="3">
    <source>
        <dbReference type="ARBA" id="ARBA00022679"/>
    </source>
</evidence>
<evidence type="ECO:0000256" key="1">
    <source>
        <dbReference type="ARBA" id="ARBA00008467"/>
    </source>
</evidence>
<dbReference type="InterPro" id="IPR016039">
    <property type="entry name" value="Thiolase-like"/>
</dbReference>
<evidence type="ECO:0000256" key="4">
    <source>
        <dbReference type="RuleBase" id="RU003694"/>
    </source>
</evidence>
<protein>
    <recommendedName>
        <fullName evidence="2">beta-ketoacyl-[acyl-carrier-protein] synthase I</fullName>
        <ecNumber evidence="2">2.3.1.41</ecNumber>
    </recommendedName>
</protein>
<dbReference type="GO" id="GO:0004315">
    <property type="term" value="F:3-oxoacyl-[acyl-carrier-protein] synthase activity"/>
    <property type="evidence" value="ECO:0007669"/>
    <property type="project" value="UniProtKB-EC"/>
</dbReference>
<dbReference type="SMART" id="SM00825">
    <property type="entry name" value="PKS_KS"/>
    <property type="match status" value="1"/>
</dbReference>
<organism evidence="6 7">
    <name type="scientific">Thecamonas trahens ATCC 50062</name>
    <dbReference type="NCBI Taxonomy" id="461836"/>
    <lineage>
        <taxon>Eukaryota</taxon>
        <taxon>Apusozoa</taxon>
        <taxon>Apusomonadida</taxon>
        <taxon>Apusomonadidae</taxon>
        <taxon>Thecamonas</taxon>
    </lineage>
</organism>
<evidence type="ECO:0000313" key="6">
    <source>
        <dbReference type="EMBL" id="KNC50370.1"/>
    </source>
</evidence>
<accession>A0A0L0DDS3</accession>
<dbReference type="OrthoDB" id="5334845at2759"/>
<dbReference type="CDD" id="cd00834">
    <property type="entry name" value="KAS_I_II"/>
    <property type="match status" value="1"/>
</dbReference>
<dbReference type="GO" id="GO:0005739">
    <property type="term" value="C:mitochondrion"/>
    <property type="evidence" value="ECO:0007669"/>
    <property type="project" value="TreeGrafter"/>
</dbReference>
<sequence length="458" mass="46981">MRAGSAARSAATELATDRELAVDVVEPRRVSSQWDAIVWQGLASGASATRSPASVAALTPSAPTHCTAVDHPPPLPMVSAVAPADVPFADLVASLDRATAARSSRFIHLAAAAAAEALEDAEWAPAGTKAALRTGVALGSGMGSMADIHDGTLALVDPERGPRRISPFFVPRILVNLAAGTVSIAHGLQGPNHAVATACATGAHSIGDAANFIALGYADVMVAGSSEAALDPLALTGFARAKALSTAWARTPEVASRPFDQLRDGFVMGEGAGVLVLEEREHAIARGAHIYAELQGYGLTGDAHHTTAPAPDGRGALRAMRMALRRARVPVEELDYINAHATSTSLGDAVEYSAIHKLLSDAEASEPLLVSSSKGAIGHLLGASGSVEALITVLALHHGVAPVNTNLENIDAALDSELVELVQHKSRKAELTYALSNSFGFGGTNVSLCFASGPAAVE</sequence>
<dbReference type="PROSITE" id="PS00606">
    <property type="entry name" value="KS3_1"/>
    <property type="match status" value="1"/>
</dbReference>
<dbReference type="InterPro" id="IPR014031">
    <property type="entry name" value="Ketoacyl_synth_C"/>
</dbReference>
<dbReference type="InterPro" id="IPR018201">
    <property type="entry name" value="Ketoacyl_synth_AS"/>
</dbReference>
<keyword evidence="3 4" id="KW-0808">Transferase</keyword>
<dbReference type="NCBIfam" id="NF005589">
    <property type="entry name" value="PRK07314.1"/>
    <property type="match status" value="1"/>
</dbReference>
<dbReference type="OMA" id="QEVDHVA"/>
<keyword evidence="7" id="KW-1185">Reference proteome</keyword>
<dbReference type="Gene3D" id="3.40.47.10">
    <property type="match status" value="1"/>
</dbReference>
<dbReference type="SUPFAM" id="SSF53901">
    <property type="entry name" value="Thiolase-like"/>
    <property type="match status" value="2"/>
</dbReference>
<dbReference type="STRING" id="461836.A0A0L0DDS3"/>
<dbReference type="EMBL" id="GL349461">
    <property type="protein sequence ID" value="KNC50370.1"/>
    <property type="molecule type" value="Genomic_DNA"/>
</dbReference>
<dbReference type="RefSeq" id="XP_013756912.1">
    <property type="nucleotide sequence ID" value="XM_013901458.1"/>
</dbReference>
<dbReference type="InterPro" id="IPR020841">
    <property type="entry name" value="PKS_Beta-ketoAc_synthase_dom"/>
</dbReference>
<name>A0A0L0DDS3_THETB</name>
<dbReference type="Pfam" id="PF02801">
    <property type="entry name" value="Ketoacyl-synt_C"/>
    <property type="match status" value="1"/>
</dbReference>
<dbReference type="PANTHER" id="PTHR11712">
    <property type="entry name" value="POLYKETIDE SYNTHASE-RELATED"/>
    <property type="match status" value="1"/>
</dbReference>
<dbReference type="PANTHER" id="PTHR11712:SF336">
    <property type="entry name" value="3-OXOACYL-[ACYL-CARRIER-PROTEIN] SYNTHASE, MITOCHONDRIAL"/>
    <property type="match status" value="1"/>
</dbReference>
<gene>
    <name evidence="6" type="ORF">AMSG_06857</name>
</gene>
<evidence type="ECO:0000313" key="7">
    <source>
        <dbReference type="Proteomes" id="UP000054408"/>
    </source>
</evidence>
<dbReference type="AlphaFoldDB" id="A0A0L0DDS3"/>
<dbReference type="InterPro" id="IPR014030">
    <property type="entry name" value="Ketoacyl_synth_N"/>
</dbReference>
<reference evidence="6 7" key="1">
    <citation type="submission" date="2010-05" db="EMBL/GenBank/DDBJ databases">
        <title>The Genome Sequence of Thecamonas trahens ATCC 50062.</title>
        <authorList>
            <consortium name="The Broad Institute Genome Sequencing Platform"/>
            <person name="Russ C."/>
            <person name="Cuomo C."/>
            <person name="Shea T."/>
            <person name="Young S.K."/>
            <person name="Zeng Q."/>
            <person name="Koehrsen M."/>
            <person name="Haas B."/>
            <person name="Borodovsky M."/>
            <person name="Guigo R."/>
            <person name="Alvarado L."/>
            <person name="Berlin A."/>
            <person name="Bochicchio J."/>
            <person name="Borenstein D."/>
            <person name="Chapman S."/>
            <person name="Chen Z."/>
            <person name="Freedman E."/>
            <person name="Gellesch M."/>
            <person name="Goldberg J."/>
            <person name="Griggs A."/>
            <person name="Gujja S."/>
            <person name="Heilman E."/>
            <person name="Heiman D."/>
            <person name="Hepburn T."/>
            <person name="Howarth C."/>
            <person name="Jen D."/>
            <person name="Larson L."/>
            <person name="Mehta T."/>
            <person name="Park D."/>
            <person name="Pearson M."/>
            <person name="Roberts A."/>
            <person name="Saif S."/>
            <person name="Shenoy N."/>
            <person name="Sisk P."/>
            <person name="Stolte C."/>
            <person name="Sykes S."/>
            <person name="Thomson T."/>
            <person name="Walk T."/>
            <person name="White J."/>
            <person name="Yandava C."/>
            <person name="Burger G."/>
            <person name="Gray M.W."/>
            <person name="Holland P.W.H."/>
            <person name="King N."/>
            <person name="Lang F.B.F."/>
            <person name="Roger A.J."/>
            <person name="Ruiz-Trillo I."/>
            <person name="Lander E."/>
            <person name="Nusbaum C."/>
        </authorList>
    </citation>
    <scope>NUCLEOTIDE SEQUENCE [LARGE SCALE GENOMIC DNA]</scope>
    <source>
        <strain evidence="6 7">ATCC 50062</strain>
    </source>
</reference>
<dbReference type="eggNOG" id="KOG1394">
    <property type="taxonomic scope" value="Eukaryota"/>
</dbReference>
<dbReference type="InterPro" id="IPR000794">
    <property type="entry name" value="Beta-ketoacyl_synthase"/>
</dbReference>
<proteinExistence type="inferred from homology"/>
<dbReference type="GO" id="GO:0006633">
    <property type="term" value="P:fatty acid biosynthetic process"/>
    <property type="evidence" value="ECO:0007669"/>
    <property type="project" value="InterPro"/>
</dbReference>
<evidence type="ECO:0000256" key="2">
    <source>
        <dbReference type="ARBA" id="ARBA00013191"/>
    </source>
</evidence>